<gene>
    <name evidence="1" type="ORF">QNI22_06875</name>
</gene>
<dbReference type="EMBL" id="JASJOU010000002">
    <property type="protein sequence ID" value="MDJ1500359.1"/>
    <property type="molecule type" value="Genomic_DNA"/>
</dbReference>
<evidence type="ECO:0000313" key="2">
    <source>
        <dbReference type="Proteomes" id="UP001232063"/>
    </source>
</evidence>
<name>A0AAE3R2D8_9BACT</name>
<comment type="caution">
    <text evidence="1">The sequence shown here is derived from an EMBL/GenBank/DDBJ whole genome shotgun (WGS) entry which is preliminary data.</text>
</comment>
<dbReference type="AlphaFoldDB" id="A0AAE3R2D8"/>
<protein>
    <submittedName>
        <fullName evidence="1">DUF6174 domain-containing protein</fullName>
    </submittedName>
</protein>
<evidence type="ECO:0000313" key="1">
    <source>
        <dbReference type="EMBL" id="MDJ1500359.1"/>
    </source>
</evidence>
<accession>A0AAE3R2D8</accession>
<reference evidence="1" key="1">
    <citation type="submission" date="2023-05" db="EMBL/GenBank/DDBJ databases">
        <authorList>
            <person name="Zhang X."/>
        </authorList>
    </citation>
    <scope>NUCLEOTIDE SEQUENCE</scope>
    <source>
        <strain evidence="1">BD1B2-1</strain>
    </source>
</reference>
<dbReference type="PROSITE" id="PS51257">
    <property type="entry name" value="PROKAR_LIPOPROTEIN"/>
    <property type="match status" value="1"/>
</dbReference>
<proteinExistence type="predicted"/>
<dbReference type="Pfam" id="PF19671">
    <property type="entry name" value="DUF6174"/>
    <property type="match status" value="1"/>
</dbReference>
<dbReference type="InterPro" id="IPR046172">
    <property type="entry name" value="DUF6174"/>
</dbReference>
<organism evidence="1 2">
    <name type="scientific">Xanthocytophaga agilis</name>
    <dbReference type="NCBI Taxonomy" id="3048010"/>
    <lineage>
        <taxon>Bacteria</taxon>
        <taxon>Pseudomonadati</taxon>
        <taxon>Bacteroidota</taxon>
        <taxon>Cytophagia</taxon>
        <taxon>Cytophagales</taxon>
        <taxon>Rhodocytophagaceae</taxon>
        <taxon>Xanthocytophaga</taxon>
    </lineage>
</organism>
<dbReference type="RefSeq" id="WP_314509892.1">
    <property type="nucleotide sequence ID" value="NZ_JASJOU010000002.1"/>
</dbReference>
<keyword evidence="2" id="KW-1185">Reference proteome</keyword>
<sequence>MKPALFIVSLLLFLACSKDESTSADLKANSSRWASNQLVNYTFTQRLNCFCIRGGEKMTVIVQNNQIVDVKDTNGVSLPADLQKSYKTIDELFQLIQTTDPKSVAVIKVTYDDVLGYPKSIYIDKSEQMADEEIGYDSENISH</sequence>
<dbReference type="Proteomes" id="UP001232063">
    <property type="component" value="Unassembled WGS sequence"/>
</dbReference>